<evidence type="ECO:0008006" key="3">
    <source>
        <dbReference type="Google" id="ProtNLM"/>
    </source>
</evidence>
<proteinExistence type="predicted"/>
<protein>
    <recommendedName>
        <fullName evidence="3">PRC-barrel domain-containing protein</fullName>
    </recommendedName>
</protein>
<name>A0A401UXN6_9CELL</name>
<reference evidence="1 2" key="1">
    <citation type="submission" date="2018-11" db="EMBL/GenBank/DDBJ databases">
        <title>Draft genome sequence of Cellulomonas takizawaensis strain TKZ-21.</title>
        <authorList>
            <person name="Yamamura H."/>
            <person name="Hayashi T."/>
            <person name="Hamada M."/>
            <person name="Serisawa Y."/>
            <person name="Matsuyama K."/>
            <person name="Nakagawa Y."/>
            <person name="Otoguro M."/>
            <person name="Yanagida F."/>
            <person name="Hayakawa M."/>
        </authorList>
    </citation>
    <scope>NUCLEOTIDE SEQUENCE [LARGE SCALE GENOMIC DNA]</scope>
    <source>
        <strain evidence="1 2">TKZ-21</strain>
    </source>
</reference>
<dbReference type="Proteomes" id="UP000288246">
    <property type="component" value="Unassembled WGS sequence"/>
</dbReference>
<comment type="caution">
    <text evidence="1">The sequence shown here is derived from an EMBL/GenBank/DDBJ whole genome shotgun (WGS) entry which is preliminary data.</text>
</comment>
<organism evidence="1 2">
    <name type="scientific">Cellulomonas algicola</name>
    <dbReference type="NCBI Taxonomy" id="2071633"/>
    <lineage>
        <taxon>Bacteria</taxon>
        <taxon>Bacillati</taxon>
        <taxon>Actinomycetota</taxon>
        <taxon>Actinomycetes</taxon>
        <taxon>Micrococcales</taxon>
        <taxon>Cellulomonadaceae</taxon>
        <taxon>Cellulomonas</taxon>
    </lineage>
</organism>
<dbReference type="RefSeq" id="WP_124341977.1">
    <property type="nucleotide sequence ID" value="NZ_BHYL01000068.1"/>
</dbReference>
<dbReference type="OrthoDB" id="3430164at2"/>
<keyword evidence="2" id="KW-1185">Reference proteome</keyword>
<dbReference type="EMBL" id="BHYL01000068">
    <property type="protein sequence ID" value="GCD19443.1"/>
    <property type="molecule type" value="Genomic_DNA"/>
</dbReference>
<accession>A0A401UXN6</accession>
<gene>
    <name evidence="1" type="ORF">CTKZ_10050</name>
</gene>
<sequence length="118" mass="13100">MILSDLLDTPVRSPSGDPLGFVVDMRLVLDGPLDGGLLVQPRVHGLIVSPRTGTSFLGYERSDVRSPAVLARWLRWRHRGTFLVHWEDVATADADAVVLADGYRRWSPAFPEGAHRRS</sequence>
<evidence type="ECO:0000313" key="2">
    <source>
        <dbReference type="Proteomes" id="UP000288246"/>
    </source>
</evidence>
<evidence type="ECO:0000313" key="1">
    <source>
        <dbReference type="EMBL" id="GCD19443.1"/>
    </source>
</evidence>
<dbReference type="AlphaFoldDB" id="A0A401UXN6"/>